<comment type="caution">
    <text evidence="2">The sequence shown here is derived from an EMBL/GenBank/DDBJ whole genome shotgun (WGS) entry which is preliminary data.</text>
</comment>
<proteinExistence type="predicted"/>
<feature type="compositionally biased region" description="Basic and acidic residues" evidence="1">
    <location>
        <begin position="33"/>
        <end position="48"/>
    </location>
</feature>
<accession>A0A2I1E965</accession>
<dbReference type="VEuPathDB" id="FungiDB:RhiirA1_428873"/>
<feature type="region of interest" description="Disordered" evidence="1">
    <location>
        <begin position="1"/>
        <end position="94"/>
    </location>
</feature>
<reference evidence="2 3" key="2">
    <citation type="submission" date="2017-10" db="EMBL/GenBank/DDBJ databases">
        <title>Genome analyses suggest a sexual origin of heterokaryosis in a supposedly ancient asexual fungus.</title>
        <authorList>
            <person name="Corradi N."/>
            <person name="Sedzielewska K."/>
            <person name="Noel J."/>
            <person name="Charron P."/>
            <person name="Farinelli L."/>
            <person name="Marton T."/>
            <person name="Kruger M."/>
            <person name="Pelin A."/>
            <person name="Brachmann A."/>
            <person name="Corradi N."/>
        </authorList>
    </citation>
    <scope>NUCLEOTIDE SEQUENCE [LARGE SCALE GENOMIC DNA]</scope>
    <source>
        <strain evidence="2 3">A1</strain>
    </source>
</reference>
<protein>
    <submittedName>
        <fullName evidence="2">Uncharacterized protein</fullName>
    </submittedName>
</protein>
<sequence>MGTPRRAYPSLSPYSLSDTHITASQQSPTFHYDSNDRQRLYTPSEHHYSSYSNNPRVRTSADTSTSKQSSSMGMLNSGLGVEEGGSGTMKRTNKTHVPSACVNCKRAHLACDGRDLAKDVWPLEKWILVLILNIKSAEDQS</sequence>
<evidence type="ECO:0000313" key="2">
    <source>
        <dbReference type="EMBL" id="PKC56852.1"/>
    </source>
</evidence>
<reference evidence="2 3" key="1">
    <citation type="submission" date="2017-10" db="EMBL/GenBank/DDBJ databases">
        <title>Extensive intraspecific genome diversity in a model arbuscular mycorrhizal fungus.</title>
        <authorList>
            <person name="Chen E.C.H."/>
            <person name="Morin E."/>
            <person name="Baudet D."/>
            <person name="Noel J."/>
            <person name="Ndikumana S."/>
            <person name="Charron P."/>
            <person name="St-Onge C."/>
            <person name="Giorgi J."/>
            <person name="Grigoriev I.V."/>
            <person name="Roux C."/>
            <person name="Martin F.M."/>
            <person name="Corradi N."/>
        </authorList>
    </citation>
    <scope>NUCLEOTIDE SEQUENCE [LARGE SCALE GENOMIC DNA]</scope>
    <source>
        <strain evidence="2 3">A1</strain>
    </source>
</reference>
<organism evidence="2 3">
    <name type="scientific">Rhizophagus irregularis</name>
    <dbReference type="NCBI Taxonomy" id="588596"/>
    <lineage>
        <taxon>Eukaryota</taxon>
        <taxon>Fungi</taxon>
        <taxon>Fungi incertae sedis</taxon>
        <taxon>Mucoromycota</taxon>
        <taxon>Glomeromycotina</taxon>
        <taxon>Glomeromycetes</taxon>
        <taxon>Glomerales</taxon>
        <taxon>Glomeraceae</taxon>
        <taxon>Rhizophagus</taxon>
    </lineage>
</organism>
<dbReference type="OrthoDB" id="1555531at2759"/>
<dbReference type="EMBL" id="LLXH01002001">
    <property type="protein sequence ID" value="PKC56852.1"/>
    <property type="molecule type" value="Genomic_DNA"/>
</dbReference>
<dbReference type="VEuPathDB" id="FungiDB:RhiirFUN_014114"/>
<gene>
    <name evidence="2" type="ORF">RhiirA1_428873</name>
</gene>
<evidence type="ECO:0000256" key="1">
    <source>
        <dbReference type="SAM" id="MobiDB-lite"/>
    </source>
</evidence>
<feature type="compositionally biased region" description="Polar residues" evidence="1">
    <location>
        <begin position="12"/>
        <end position="29"/>
    </location>
</feature>
<dbReference type="Proteomes" id="UP000232688">
    <property type="component" value="Unassembled WGS sequence"/>
</dbReference>
<feature type="compositionally biased region" description="Low complexity" evidence="1">
    <location>
        <begin position="60"/>
        <end position="80"/>
    </location>
</feature>
<evidence type="ECO:0000313" key="3">
    <source>
        <dbReference type="Proteomes" id="UP000232688"/>
    </source>
</evidence>
<dbReference type="AlphaFoldDB" id="A0A2I1E965"/>
<dbReference type="VEuPathDB" id="FungiDB:FUN_016082"/>
<name>A0A2I1E965_9GLOM</name>